<gene>
    <name evidence="2" type="ORF">ACFFQV_12780</name>
</gene>
<evidence type="ECO:0000313" key="3">
    <source>
        <dbReference type="Proteomes" id="UP001589667"/>
    </source>
</evidence>
<evidence type="ECO:0000313" key="2">
    <source>
        <dbReference type="EMBL" id="MFB9643164.1"/>
    </source>
</evidence>
<dbReference type="Proteomes" id="UP001589667">
    <property type="component" value="Unassembled WGS sequence"/>
</dbReference>
<feature type="transmembrane region" description="Helical" evidence="1">
    <location>
        <begin position="52"/>
        <end position="71"/>
    </location>
</feature>
<feature type="transmembrane region" description="Helical" evidence="1">
    <location>
        <begin position="25"/>
        <end position="46"/>
    </location>
</feature>
<dbReference type="EMBL" id="JBHMBL010000003">
    <property type="protein sequence ID" value="MFB9643164.1"/>
    <property type="molecule type" value="Genomic_DNA"/>
</dbReference>
<keyword evidence="1" id="KW-0472">Membrane</keyword>
<keyword evidence="1" id="KW-0812">Transmembrane</keyword>
<protein>
    <submittedName>
        <fullName evidence="2">Uncharacterized protein</fullName>
    </submittedName>
</protein>
<dbReference type="RefSeq" id="WP_157424955.1">
    <property type="nucleotide sequence ID" value="NZ_BAAANI010000004.1"/>
</dbReference>
<accession>A0ABV5SVS2</accession>
<reference evidence="2 3" key="1">
    <citation type="submission" date="2024-09" db="EMBL/GenBank/DDBJ databases">
        <authorList>
            <person name="Sun Q."/>
            <person name="Mori K."/>
        </authorList>
    </citation>
    <scope>NUCLEOTIDE SEQUENCE [LARGE SCALE GENOMIC DNA]</scope>
    <source>
        <strain evidence="2 3">JCM 14321</strain>
    </source>
</reference>
<name>A0ABV5SVS2_9MICO</name>
<evidence type="ECO:0000256" key="1">
    <source>
        <dbReference type="SAM" id="Phobius"/>
    </source>
</evidence>
<sequence>MTPDPKRDAAVREIDAHARYLRGGWWWTGWVGAAVIGVIAAGAVVALGEGGWPLGLVGFLTFVVAAVLMWFELQHAARVRAAERVAPAAAVMPFVVPARLRDQLDAAGEAVGHRAPYVPNQGYGLLVADTSGIRVLSGWAFSTAVAIPRSAIEGVELGTIEYPLGTAQSVDLLITSESRPIRVSFRPLTMPTRYFGEERPEIIARYVEALRDASSVPSRAD</sequence>
<proteinExistence type="predicted"/>
<keyword evidence="3" id="KW-1185">Reference proteome</keyword>
<comment type="caution">
    <text evidence="2">The sequence shown here is derived from an EMBL/GenBank/DDBJ whole genome shotgun (WGS) entry which is preliminary data.</text>
</comment>
<keyword evidence="1" id="KW-1133">Transmembrane helix</keyword>
<organism evidence="2 3">
    <name type="scientific">Agromyces lapidis</name>
    <dbReference type="NCBI Taxonomy" id="279574"/>
    <lineage>
        <taxon>Bacteria</taxon>
        <taxon>Bacillati</taxon>
        <taxon>Actinomycetota</taxon>
        <taxon>Actinomycetes</taxon>
        <taxon>Micrococcales</taxon>
        <taxon>Microbacteriaceae</taxon>
        <taxon>Agromyces</taxon>
    </lineage>
</organism>